<reference evidence="4 5" key="1">
    <citation type="submission" date="2024-05" db="EMBL/GenBank/DDBJ databases">
        <title>Roseateles sp. 2.12 16S ribosomal RNA gene Genome sequencing and assembly.</title>
        <authorList>
            <person name="Woo H."/>
        </authorList>
    </citation>
    <scope>NUCLEOTIDE SEQUENCE [LARGE SCALE GENOMIC DNA]</scope>
    <source>
        <strain evidence="4 5">2.12</strain>
    </source>
</reference>
<proteinExistence type="predicted"/>
<accession>A0ABV0GLL3</accession>
<feature type="region of interest" description="Disordered" evidence="1">
    <location>
        <begin position="20"/>
        <end position="39"/>
    </location>
</feature>
<dbReference type="RefSeq" id="WP_347611729.1">
    <property type="nucleotide sequence ID" value="NZ_JBDPZC010000008.1"/>
</dbReference>
<dbReference type="EMBL" id="JBDPZC010000008">
    <property type="protein sequence ID" value="MEO3714640.1"/>
    <property type="molecule type" value="Genomic_DNA"/>
</dbReference>
<keyword evidence="5" id="KW-1185">Reference proteome</keyword>
<evidence type="ECO:0000256" key="1">
    <source>
        <dbReference type="SAM" id="MobiDB-lite"/>
    </source>
</evidence>
<sequence length="39" mass="4272">ALAQWQHHYNCHRPHSGIGGLPPISRLSSSGNNLLTIHT</sequence>
<evidence type="ECO:0000259" key="2">
    <source>
        <dbReference type="Pfam" id="PF13683"/>
    </source>
</evidence>
<organism evidence="4 5">
    <name type="scientific">Roseateles flavus</name>
    <dbReference type="NCBI Taxonomy" id="3149041"/>
    <lineage>
        <taxon>Bacteria</taxon>
        <taxon>Pseudomonadati</taxon>
        <taxon>Pseudomonadota</taxon>
        <taxon>Betaproteobacteria</taxon>
        <taxon>Burkholderiales</taxon>
        <taxon>Sphaerotilaceae</taxon>
        <taxon>Roseateles</taxon>
    </lineage>
</organism>
<comment type="caution">
    <text evidence="4">The sequence shown here is derived from an EMBL/GenBank/DDBJ whole genome shotgun (WGS) entry which is preliminary data.</text>
</comment>
<name>A0ABV0GLL3_9BURK</name>
<feature type="domain" description="Integrase catalytic" evidence="2">
    <location>
        <begin position="2"/>
        <end position="23"/>
    </location>
</feature>
<dbReference type="InterPro" id="IPR001584">
    <property type="entry name" value="Integrase_cat-core"/>
</dbReference>
<dbReference type="Pfam" id="PF13683">
    <property type="entry name" value="rve_3"/>
    <property type="match status" value="1"/>
</dbReference>
<gene>
    <name evidence="3" type="ORF">ABDJ40_17865</name>
    <name evidence="4" type="ORF">ABDJ40_24310</name>
</gene>
<dbReference type="Proteomes" id="UP001462640">
    <property type="component" value="Unassembled WGS sequence"/>
</dbReference>
<feature type="compositionally biased region" description="Polar residues" evidence="1">
    <location>
        <begin position="26"/>
        <end position="39"/>
    </location>
</feature>
<dbReference type="EMBL" id="JBDPZC010000024">
    <property type="protein sequence ID" value="MEO3715910.1"/>
    <property type="molecule type" value="Genomic_DNA"/>
</dbReference>
<protein>
    <submittedName>
        <fullName evidence="4">Integrase core domain-containing protein</fullName>
    </submittedName>
</protein>
<evidence type="ECO:0000313" key="4">
    <source>
        <dbReference type="EMBL" id="MEO3715910.1"/>
    </source>
</evidence>
<feature type="non-terminal residue" evidence="4">
    <location>
        <position position="1"/>
    </location>
</feature>
<evidence type="ECO:0000313" key="3">
    <source>
        <dbReference type="EMBL" id="MEO3714640.1"/>
    </source>
</evidence>
<evidence type="ECO:0000313" key="5">
    <source>
        <dbReference type="Proteomes" id="UP001462640"/>
    </source>
</evidence>